<dbReference type="KEGG" id="emt:CPZ25_006530"/>
<feature type="transmembrane region" description="Helical" evidence="1">
    <location>
        <begin position="12"/>
        <end position="34"/>
    </location>
</feature>
<evidence type="ECO:0000313" key="2">
    <source>
        <dbReference type="EMBL" id="QCT70996.1"/>
    </source>
</evidence>
<proteinExistence type="predicted"/>
<dbReference type="Proteomes" id="UP000218387">
    <property type="component" value="Chromosome"/>
</dbReference>
<organism evidence="2 3">
    <name type="scientific">Eubacterium maltosivorans</name>
    <dbReference type="NCBI Taxonomy" id="2041044"/>
    <lineage>
        <taxon>Bacteria</taxon>
        <taxon>Bacillati</taxon>
        <taxon>Bacillota</taxon>
        <taxon>Clostridia</taxon>
        <taxon>Eubacteriales</taxon>
        <taxon>Eubacteriaceae</taxon>
        <taxon>Eubacterium</taxon>
    </lineage>
</organism>
<evidence type="ECO:0000256" key="1">
    <source>
        <dbReference type="SAM" id="Phobius"/>
    </source>
</evidence>
<protein>
    <submittedName>
        <fullName evidence="2">Uncharacterized protein</fullName>
    </submittedName>
</protein>
<name>A0A4V1GLU4_EUBML</name>
<evidence type="ECO:0000313" key="3">
    <source>
        <dbReference type="Proteomes" id="UP000218387"/>
    </source>
</evidence>
<gene>
    <name evidence="2" type="ORF">CPZ25_006530</name>
</gene>
<accession>A0A4V1GLU4</accession>
<keyword evidence="1" id="KW-1133">Transmembrane helix</keyword>
<sequence length="66" mass="7673">MNTFMNSLASTAWTIVPIILILFLMAGIMFVFYFKAKMEEMVTYVKSIAISLEKLSNRQNDNQYLK</sequence>
<keyword evidence="3" id="KW-1185">Reference proteome</keyword>
<keyword evidence="1" id="KW-0812">Transmembrane</keyword>
<reference evidence="2 3" key="1">
    <citation type="submission" date="2018-05" db="EMBL/GenBank/DDBJ databases">
        <title>Genome comparison of Eubacterium sp.</title>
        <authorList>
            <person name="Feng Y."/>
            <person name="Sanchez-Andrea I."/>
            <person name="Stams A.J.M."/>
            <person name="De Vos W.M."/>
        </authorList>
    </citation>
    <scope>NUCLEOTIDE SEQUENCE [LARGE SCALE GENOMIC DNA]</scope>
    <source>
        <strain evidence="2 3">YI</strain>
    </source>
</reference>
<keyword evidence="1" id="KW-0472">Membrane</keyword>
<dbReference type="AlphaFoldDB" id="A0A4V1GLU4"/>
<dbReference type="EMBL" id="CP029487">
    <property type="protein sequence ID" value="QCT70996.1"/>
    <property type="molecule type" value="Genomic_DNA"/>
</dbReference>